<dbReference type="AlphaFoldDB" id="A0A7Z0SCZ6"/>
<evidence type="ECO:0000313" key="1">
    <source>
        <dbReference type="EMBL" id="NYT47078.1"/>
    </source>
</evidence>
<reference evidence="1 2" key="1">
    <citation type="submission" date="2020-05" db="EMBL/GenBank/DDBJ databases">
        <title>Horizontal transmission and recombination maintain forever young bacterial symbiont genomes.</title>
        <authorList>
            <person name="Russell S.L."/>
            <person name="Pepper-Tunick E."/>
            <person name="Svedberg J."/>
            <person name="Byrne A."/>
            <person name="Ruelas Castillo J."/>
            <person name="Vollmers C."/>
            <person name="Beinart R.A."/>
            <person name="Corbett-Detig R."/>
        </authorList>
    </citation>
    <scope>NUCLEOTIDE SEQUENCE [LARGE SCALE GENOMIC DNA]</scope>
    <source>
        <strain evidence="1">4727-3</strain>
    </source>
</reference>
<name>A0A7Z0SCZ6_9GAMM</name>
<proteinExistence type="predicted"/>
<evidence type="ECO:0008006" key="3">
    <source>
        <dbReference type="Google" id="ProtNLM"/>
    </source>
</evidence>
<dbReference type="EMBL" id="JACCHS010000077">
    <property type="protein sequence ID" value="NYT47078.1"/>
    <property type="molecule type" value="Genomic_DNA"/>
</dbReference>
<dbReference type="Proteomes" id="UP000537890">
    <property type="component" value="Unassembled WGS sequence"/>
</dbReference>
<comment type="caution">
    <text evidence="1">The sequence shown here is derived from an EMBL/GenBank/DDBJ whole genome shotgun (WGS) entry which is preliminary data.</text>
</comment>
<gene>
    <name evidence="1" type="ORF">H0A75_05170</name>
</gene>
<evidence type="ECO:0000313" key="2">
    <source>
        <dbReference type="Proteomes" id="UP000537890"/>
    </source>
</evidence>
<accession>A0A7Z0SCZ6</accession>
<protein>
    <recommendedName>
        <fullName evidence="3">Pesticidal crystal protein Cry22Aa Ig-like domain-containing protein</fullName>
    </recommendedName>
</protein>
<sequence length="66" mass="7211">MTYSVTDSAGHIATAIRIVLVESVAIPQNSIPSITGNPIVVTLWRLMEIIILHLLPVMQMQGPFVI</sequence>
<organism evidence="1 2">
    <name type="scientific">Candidatus Methanofishera endochildressiae</name>
    <dbReference type="NCBI Taxonomy" id="2738884"/>
    <lineage>
        <taxon>Bacteria</taxon>
        <taxon>Pseudomonadati</taxon>
        <taxon>Pseudomonadota</taxon>
        <taxon>Gammaproteobacteria</taxon>
        <taxon>Candidatus Methanofishera</taxon>
    </lineage>
</organism>